<comment type="caution">
    <text evidence="2">The sequence shown here is derived from an EMBL/GenBank/DDBJ whole genome shotgun (WGS) entry which is preliminary data.</text>
</comment>
<proteinExistence type="predicted"/>
<dbReference type="EMBL" id="JASWER010000010">
    <property type="protein sequence ID" value="MDL5377647.1"/>
    <property type="molecule type" value="Genomic_DNA"/>
</dbReference>
<evidence type="ECO:0000313" key="2">
    <source>
        <dbReference type="EMBL" id="MDL5377647.1"/>
    </source>
</evidence>
<protein>
    <submittedName>
        <fullName evidence="2">Uncharacterized protein</fullName>
    </submittedName>
</protein>
<dbReference type="Proteomes" id="UP001230807">
    <property type="component" value="Unassembled WGS sequence"/>
</dbReference>
<feature type="transmembrane region" description="Helical" evidence="1">
    <location>
        <begin position="46"/>
        <end position="69"/>
    </location>
</feature>
<reference evidence="2 3" key="1">
    <citation type="submission" date="2023-06" db="EMBL/GenBank/DDBJ databases">
        <title>Influencing factors and mechanism of Cr(VI) reduction by facultative anaerobic Exiguobacterium sp. PY14.</title>
        <authorList>
            <person name="Zou L."/>
        </authorList>
    </citation>
    <scope>NUCLEOTIDE SEQUENCE [LARGE SCALE GENOMIC DNA]</scope>
    <source>
        <strain evidence="2 3">PY14</strain>
    </source>
</reference>
<keyword evidence="1" id="KW-0472">Membrane</keyword>
<evidence type="ECO:0000256" key="1">
    <source>
        <dbReference type="SAM" id="Phobius"/>
    </source>
</evidence>
<sequence length="88" mass="9470">MNRLTLLLAATACLFMSGLLYTLERIATFTRWNAQIATGTFSSEPMFVDVLLQNVFISIFGVAAIVLFFKAGSAVQNTSSTKAGTADL</sequence>
<gene>
    <name evidence="2" type="ORF">QR695_11625</name>
</gene>
<accession>A0ABT7MR38</accession>
<name>A0ABT7MR38_9BACL</name>
<organism evidence="2 3">
    <name type="scientific">Exiguobacterium mexicanum</name>
    <dbReference type="NCBI Taxonomy" id="340146"/>
    <lineage>
        <taxon>Bacteria</taxon>
        <taxon>Bacillati</taxon>
        <taxon>Bacillota</taxon>
        <taxon>Bacilli</taxon>
        <taxon>Bacillales</taxon>
        <taxon>Bacillales Family XII. Incertae Sedis</taxon>
        <taxon>Exiguobacterium</taxon>
    </lineage>
</organism>
<dbReference type="RefSeq" id="WP_214718900.1">
    <property type="nucleotide sequence ID" value="NZ_CP183077.1"/>
</dbReference>
<keyword evidence="1" id="KW-1133">Transmembrane helix</keyword>
<keyword evidence="1" id="KW-0812">Transmembrane</keyword>
<evidence type="ECO:0000313" key="3">
    <source>
        <dbReference type="Proteomes" id="UP001230807"/>
    </source>
</evidence>
<keyword evidence="3" id="KW-1185">Reference proteome</keyword>